<sequence length="165" mass="17206">MKPVMNVDDAQGFAMQGGDGSKFAARVAPVGSVIGTGSLGAMYVVVAPGKRAFPFHNHLGNDEMFVILEGSGTYRLGDAEHPVRAGDICAAPRGGPDTAHQLINSGDGPLRYIGISTSNDPDVVEYPDSGKYAAMAVAPGPDFMNAHLKVVGRAGDSLDYWDGEL</sequence>
<dbReference type="InterPro" id="IPR011051">
    <property type="entry name" value="RmlC_Cupin_sf"/>
</dbReference>
<dbReference type="OrthoDB" id="116921at2"/>
<name>A0A0W7WLM1_9RHOB</name>
<dbReference type="Proteomes" id="UP000054396">
    <property type="component" value="Unassembled WGS sequence"/>
</dbReference>
<comment type="caution">
    <text evidence="3">The sequence shown here is derived from an EMBL/GenBank/DDBJ whole genome shotgun (WGS) entry which is preliminary data.</text>
</comment>
<dbReference type="Pfam" id="PF07883">
    <property type="entry name" value="Cupin_2"/>
    <property type="match status" value="1"/>
</dbReference>
<keyword evidence="4" id="KW-1185">Reference proteome</keyword>
<dbReference type="RefSeq" id="WP_058861400.1">
    <property type="nucleotide sequence ID" value="NZ_LPXO01000003.1"/>
</dbReference>
<keyword evidence="1" id="KW-0479">Metal-binding</keyword>
<dbReference type="EMBL" id="LPXO01000003">
    <property type="protein sequence ID" value="KUF11455.1"/>
    <property type="molecule type" value="Genomic_DNA"/>
</dbReference>
<evidence type="ECO:0000313" key="3">
    <source>
        <dbReference type="EMBL" id="KUF11455.1"/>
    </source>
</evidence>
<evidence type="ECO:0000313" key="4">
    <source>
        <dbReference type="Proteomes" id="UP000054396"/>
    </source>
</evidence>
<organism evidence="3 4">
    <name type="scientific">Pseudoponticoccus marisrubri</name>
    <dbReference type="NCBI Taxonomy" id="1685382"/>
    <lineage>
        <taxon>Bacteria</taxon>
        <taxon>Pseudomonadati</taxon>
        <taxon>Pseudomonadota</taxon>
        <taxon>Alphaproteobacteria</taxon>
        <taxon>Rhodobacterales</taxon>
        <taxon>Roseobacteraceae</taxon>
        <taxon>Pseudoponticoccus</taxon>
    </lineage>
</organism>
<dbReference type="Gene3D" id="2.60.120.10">
    <property type="entry name" value="Jelly Rolls"/>
    <property type="match status" value="1"/>
</dbReference>
<gene>
    <name evidence="3" type="ORF">AVJ23_06730</name>
</gene>
<protein>
    <recommendedName>
        <fullName evidence="2">Cupin type-2 domain-containing protein</fullName>
    </recommendedName>
</protein>
<proteinExistence type="predicted"/>
<evidence type="ECO:0000259" key="2">
    <source>
        <dbReference type="Pfam" id="PF07883"/>
    </source>
</evidence>
<feature type="domain" description="Cupin type-2" evidence="2">
    <location>
        <begin position="43"/>
        <end position="113"/>
    </location>
</feature>
<dbReference type="STRING" id="1685382.AVJ23_06730"/>
<dbReference type="CDD" id="cd02224">
    <property type="entry name" value="cupin_SPO2919-like"/>
    <property type="match status" value="1"/>
</dbReference>
<reference evidence="3 4" key="1">
    <citation type="submission" date="2015-12" db="EMBL/GenBank/DDBJ databases">
        <authorList>
            <person name="Shamseldin A."/>
            <person name="Moawad H."/>
            <person name="Abd El-Rahim W.M."/>
            <person name="Sadowsky M.J."/>
        </authorList>
    </citation>
    <scope>NUCLEOTIDE SEQUENCE [LARGE SCALE GENOMIC DNA]</scope>
    <source>
        <strain evidence="3 4">SJ5A-1</strain>
    </source>
</reference>
<evidence type="ECO:0000256" key="1">
    <source>
        <dbReference type="ARBA" id="ARBA00022723"/>
    </source>
</evidence>
<dbReference type="InterPro" id="IPR013096">
    <property type="entry name" value="Cupin_2"/>
</dbReference>
<dbReference type="InterPro" id="IPR014710">
    <property type="entry name" value="RmlC-like_jellyroll"/>
</dbReference>
<dbReference type="PANTHER" id="PTHR35848:SF6">
    <property type="entry name" value="CUPIN TYPE-2 DOMAIN-CONTAINING PROTEIN"/>
    <property type="match status" value="1"/>
</dbReference>
<dbReference type="GO" id="GO:0046872">
    <property type="term" value="F:metal ion binding"/>
    <property type="evidence" value="ECO:0007669"/>
    <property type="project" value="UniProtKB-KW"/>
</dbReference>
<accession>A0A0W7WLM1</accession>
<dbReference type="InterPro" id="IPR051610">
    <property type="entry name" value="GPI/OXD"/>
</dbReference>
<dbReference type="PANTHER" id="PTHR35848">
    <property type="entry name" value="OXALATE-BINDING PROTEIN"/>
    <property type="match status" value="1"/>
</dbReference>
<dbReference type="AlphaFoldDB" id="A0A0W7WLM1"/>
<dbReference type="SUPFAM" id="SSF51182">
    <property type="entry name" value="RmlC-like cupins"/>
    <property type="match status" value="1"/>
</dbReference>